<gene>
    <name evidence="8" type="ORF">NDI89_23065</name>
</gene>
<feature type="transmembrane region" description="Helical" evidence="6">
    <location>
        <begin position="165"/>
        <end position="182"/>
    </location>
</feature>
<feature type="domain" description="Sodium/calcium exchanger membrane region" evidence="7">
    <location>
        <begin position="203"/>
        <end position="346"/>
    </location>
</feature>
<feature type="transmembrane region" description="Helical" evidence="6">
    <location>
        <begin position="69"/>
        <end position="92"/>
    </location>
</feature>
<dbReference type="InterPro" id="IPR044880">
    <property type="entry name" value="NCX_ion-bd_dom_sf"/>
</dbReference>
<dbReference type="Proteomes" id="UP001154061">
    <property type="component" value="Unassembled WGS sequence"/>
</dbReference>
<dbReference type="RefSeq" id="WP_277525182.1">
    <property type="nucleotide sequence ID" value="NZ_JAMQOT010000016.1"/>
</dbReference>
<feature type="transmembrane region" description="Helical" evidence="6">
    <location>
        <begin position="271"/>
        <end position="293"/>
    </location>
</feature>
<dbReference type="GO" id="GO:0055085">
    <property type="term" value="P:transmembrane transport"/>
    <property type="evidence" value="ECO:0007669"/>
    <property type="project" value="InterPro"/>
</dbReference>
<sequence length="351" mass="36972">MPLLIWAGVLVIGAFVAHWGADKLSAPLKKVRRQWGLTSVAGGALVGIAAAGSEIGINTISAYRGVSDIGLGMMLGSNIVSVPLIVTTAYFVSRTESLGGGNGENEDSGSNGSTGQSNRLEAGHEQHRQENLLRIGRDAVHVLTVPYLGILALVAILTVPEPVRGLQPLDGVVMGAAYLVYLGQAFMRGRSSPEDVKWKRKEIGLTIAGLVALAAGAYTTVRATEKIVAGLGITRLIGGLFITAIVTALPEIFATRSVVKSGQVTAGTTSVIGDNAVTMTVAFLPLAVVTVPIDNFQLYWVNLTFVAIVAAMFGLLIHVGSVGEHGFERWQVLALDGVYLLYLIVIAFWVL</sequence>
<feature type="transmembrane region" description="Helical" evidence="6">
    <location>
        <begin position="227"/>
        <end position="250"/>
    </location>
</feature>
<feature type="domain" description="Sodium/calcium exchanger membrane region" evidence="7">
    <location>
        <begin position="7"/>
        <end position="183"/>
    </location>
</feature>
<comment type="caution">
    <text evidence="8">The sequence shown here is derived from an EMBL/GenBank/DDBJ whole genome shotgun (WGS) entry which is preliminary data.</text>
</comment>
<evidence type="ECO:0000256" key="4">
    <source>
        <dbReference type="ARBA" id="ARBA00023136"/>
    </source>
</evidence>
<feature type="transmembrane region" description="Helical" evidence="6">
    <location>
        <begin position="6"/>
        <end position="24"/>
    </location>
</feature>
<reference evidence="8" key="1">
    <citation type="submission" date="2022-06" db="EMBL/GenBank/DDBJ databases">
        <title>Natrinema sp. a new haloarchaeum isolate from saline soil.</title>
        <authorList>
            <person name="Strakova D."/>
            <person name="Galisteo C."/>
            <person name="Sanchez-Porro C."/>
            <person name="Ventosa A."/>
        </authorList>
    </citation>
    <scope>NUCLEOTIDE SEQUENCE</scope>
    <source>
        <strain evidence="8">S1CR25-10</strain>
    </source>
</reference>
<feature type="transmembrane region" description="Helical" evidence="6">
    <location>
        <begin position="332"/>
        <end position="350"/>
    </location>
</feature>
<dbReference type="Gene3D" id="1.20.1420.30">
    <property type="entry name" value="NCX, central ion-binding region"/>
    <property type="match status" value="1"/>
</dbReference>
<evidence type="ECO:0000259" key="7">
    <source>
        <dbReference type="Pfam" id="PF01699"/>
    </source>
</evidence>
<name>A0A9Q4L1P7_9EURY</name>
<evidence type="ECO:0000256" key="2">
    <source>
        <dbReference type="ARBA" id="ARBA00022692"/>
    </source>
</evidence>
<evidence type="ECO:0000256" key="6">
    <source>
        <dbReference type="SAM" id="Phobius"/>
    </source>
</evidence>
<evidence type="ECO:0000313" key="9">
    <source>
        <dbReference type="Proteomes" id="UP001154061"/>
    </source>
</evidence>
<evidence type="ECO:0000313" key="8">
    <source>
        <dbReference type="EMBL" id="MDF9748450.1"/>
    </source>
</evidence>
<dbReference type="EMBL" id="JAMQOT010000016">
    <property type="protein sequence ID" value="MDF9748450.1"/>
    <property type="molecule type" value="Genomic_DNA"/>
</dbReference>
<accession>A0A9Q4L1P7</accession>
<evidence type="ECO:0000256" key="5">
    <source>
        <dbReference type="SAM" id="MobiDB-lite"/>
    </source>
</evidence>
<dbReference type="Pfam" id="PF01699">
    <property type="entry name" value="Na_Ca_ex"/>
    <property type="match status" value="2"/>
</dbReference>
<dbReference type="GO" id="GO:0016020">
    <property type="term" value="C:membrane"/>
    <property type="evidence" value="ECO:0007669"/>
    <property type="project" value="UniProtKB-SubCell"/>
</dbReference>
<dbReference type="AlphaFoldDB" id="A0A9Q4L1P7"/>
<protein>
    <recommendedName>
        <fullName evidence="7">Sodium/calcium exchanger membrane region domain-containing protein</fullName>
    </recommendedName>
</protein>
<keyword evidence="2 6" id="KW-0812">Transmembrane</keyword>
<feature type="transmembrane region" description="Helical" evidence="6">
    <location>
        <begin position="203"/>
        <end position="221"/>
    </location>
</feature>
<proteinExistence type="predicted"/>
<comment type="subcellular location">
    <subcellularLocation>
        <location evidence="1">Membrane</location>
        <topology evidence="1">Multi-pass membrane protein</topology>
    </subcellularLocation>
</comment>
<evidence type="ECO:0000256" key="3">
    <source>
        <dbReference type="ARBA" id="ARBA00022989"/>
    </source>
</evidence>
<keyword evidence="3 6" id="KW-1133">Transmembrane helix</keyword>
<feature type="transmembrane region" description="Helical" evidence="6">
    <location>
        <begin position="299"/>
        <end position="320"/>
    </location>
</feature>
<evidence type="ECO:0000256" key="1">
    <source>
        <dbReference type="ARBA" id="ARBA00004141"/>
    </source>
</evidence>
<keyword evidence="9" id="KW-1185">Reference proteome</keyword>
<feature type="region of interest" description="Disordered" evidence="5">
    <location>
        <begin position="99"/>
        <end position="125"/>
    </location>
</feature>
<organism evidence="8 9">
    <name type="scientific">Natrinema salsiterrestre</name>
    <dbReference type="NCBI Taxonomy" id="2950540"/>
    <lineage>
        <taxon>Archaea</taxon>
        <taxon>Methanobacteriati</taxon>
        <taxon>Methanobacteriota</taxon>
        <taxon>Stenosarchaea group</taxon>
        <taxon>Halobacteria</taxon>
        <taxon>Halobacteriales</taxon>
        <taxon>Natrialbaceae</taxon>
        <taxon>Natrinema</taxon>
    </lineage>
</organism>
<feature type="transmembrane region" description="Helical" evidence="6">
    <location>
        <begin position="139"/>
        <end position="159"/>
    </location>
</feature>
<dbReference type="InterPro" id="IPR004837">
    <property type="entry name" value="NaCa_Exmemb"/>
</dbReference>
<keyword evidence="4 6" id="KW-0472">Membrane</keyword>
<feature type="transmembrane region" description="Helical" evidence="6">
    <location>
        <begin position="36"/>
        <end position="57"/>
    </location>
</feature>